<keyword evidence="2" id="KW-1185">Reference proteome</keyword>
<dbReference type="Proteomes" id="UP000277582">
    <property type="component" value="Unassembled WGS sequence"/>
</dbReference>
<dbReference type="AlphaFoldDB" id="A0A429GL57"/>
<protein>
    <submittedName>
        <fullName evidence="1">Uncharacterized protein</fullName>
    </submittedName>
</protein>
<organism evidence="1 2">
    <name type="scientific">Candidatus Methanodesulfokora washburnensis</name>
    <dbReference type="NCBI Taxonomy" id="2478471"/>
    <lineage>
        <taxon>Archaea</taxon>
        <taxon>Thermoproteota</taxon>
        <taxon>Candidatus Korarchaeia</taxon>
        <taxon>Candidatus Korarchaeia incertae sedis</taxon>
        <taxon>Candidatus Methanodesulfokora</taxon>
    </lineage>
</organism>
<evidence type="ECO:0000313" key="2">
    <source>
        <dbReference type="Proteomes" id="UP000277582"/>
    </source>
</evidence>
<name>A0A429GL57_9CREN</name>
<comment type="caution">
    <text evidence="1">The sequence shown here is derived from an EMBL/GenBank/DDBJ whole genome shotgun (WGS) entry which is preliminary data.</text>
</comment>
<dbReference type="EMBL" id="RCOS01000089">
    <property type="protein sequence ID" value="RSN74570.1"/>
    <property type="molecule type" value="Genomic_DNA"/>
</dbReference>
<dbReference type="OrthoDB" id="381540at2157"/>
<gene>
    <name evidence="1" type="ORF">D6D85_07805</name>
</gene>
<proteinExistence type="predicted"/>
<reference evidence="1 2" key="1">
    <citation type="submission" date="2018-10" db="EMBL/GenBank/DDBJ databases">
        <title>Co-occurring genomic capacity for anaerobic methane metabolism and dissimilatory sulfite reduction discovered in the Korarchaeota.</title>
        <authorList>
            <person name="Mckay L.J."/>
            <person name="Dlakic M."/>
            <person name="Fields M.W."/>
            <person name="Delmont T.O."/>
            <person name="Eren A.M."/>
            <person name="Jay Z.J."/>
            <person name="Klingelsmith K.B."/>
            <person name="Rusch D.B."/>
            <person name="Inskeep W.P."/>
        </authorList>
    </citation>
    <scope>NUCLEOTIDE SEQUENCE [LARGE SCALE GENOMIC DNA]</scope>
    <source>
        <strain evidence="1 2">MDKW</strain>
    </source>
</reference>
<evidence type="ECO:0000313" key="1">
    <source>
        <dbReference type="EMBL" id="RSN74570.1"/>
    </source>
</evidence>
<sequence length="101" mass="11577">MISLLIKQKFKYKIRAVNAVCGLEKATVKDVAHRIIELIRKDEWLREQPLGRIMLAFLLLASGIVEVLKEEEKIDLSRDVLDIAKILFDSNRDPLADMMVA</sequence>
<dbReference type="RefSeq" id="WP_125671448.1">
    <property type="nucleotide sequence ID" value="NZ_RCOS01000089.1"/>
</dbReference>
<accession>A0A429GL57</accession>